<evidence type="ECO:0000313" key="8">
    <source>
        <dbReference type="Proteomes" id="UP000182827"/>
    </source>
</evidence>
<accession>A0A1I6V605</accession>
<dbReference type="NCBIfam" id="TIGR01451">
    <property type="entry name" value="B_ant_repeat"/>
    <property type="match status" value="1"/>
</dbReference>
<dbReference type="Proteomes" id="UP000182827">
    <property type="component" value="Unassembled WGS sequence"/>
</dbReference>
<feature type="signal peptide" evidence="4">
    <location>
        <begin position="1"/>
        <end position="32"/>
    </location>
</feature>
<gene>
    <name evidence="7" type="ORF">SAMN05444586_102120</name>
</gene>
<sequence>MQRRKQFQVCQNMSFMLSTLAVSILSAQYSHAANMPEVGSTIQNIAYATYIAPNGIQQQSVSNAVEVSVSALYAIALTSPPVQDVEPSVRVIWANTLSNNSNASVNVQLEAVTINELSNIKIYIDSNKNGQFDANDQQLTTTVPLQVGQSVNLWVVATTSSNLKEGQQFNLPIKATVVEDTNKPIVAEDQNATATATDSAVSYGAKLVATKEVLQKTFEPSAVANYDLNYTLSISNQGQKAAKPTDVMVDGQLQKMVLLVDELPANTTFKSAQVKNAQAKILYKLANDRYSTVIPNDVNQINQLVVGFPQIDANTTERVDLVVSMNRNIAKTTVNNTYQVSYAVTDSQKMVLSNTASTVVGGAANISNNSGDFKNILATGSVNKPLYIAAQNASCNADRYSSDRVLIRIKSTKTGDIEKVIGVETGVNTGVFQYTLPTTFSDKGISDDAVLQTLKRDQVDIRLTDCLDAQGKSTGTITDISTNVLIDPYGTVFDAKTGKPVAGATVTLLDQSGQPIGNNIAFAIDPQTGNKVSIPATQVTNDAGEFVYPFVEAGTYSFVVDTSTIPGNSRYTFKSNTSVYPSFPADKAVDLKWSYAGQFTLNNGDPALNIDIPIDPEAQKSSSSLFVKKAASNKTAEIGEFEEYTVTVANRGTIDSTNVAITDTLPRGFIYVQGSMRVDGTKVDDPVGGKGPYLKLGLGTLTPNKEVKVQYRVYIGPNALNGDGINRVRAKDAQGIESNEAAAKVEVVPGAMISDGFIVGKVFTDCNRNGIQDPGEIGVPGVRIYLEDGSYVITDSEGKYDFYGISAKTHVLKVDRTSLPLASELVLISNRQAGDPNSRFVDLKRGELHRADFAITDDTSQCSQPLMQRILDRKKQIEQDNTNLEQVLRSDLTLDPIFSKVSDVRGQPASGCISAQGIQANCNLDFSKEQIKELKQVQFEPDKTGIRPSVALPISEALVIPNGSPAELMSAVKMINLETALESAANNQLEILNLKDGQVLAYPQTSIQVKGAAGTQLQLWVNGEQVPEKRIGKRAVLPSLQVSGLDFIGVDLQAGRNTIEVRQVDMMGNTRDTKRIEVIAPDQLDKLQLEPSKAAAQANGYDRFNVNLKIVDRHGTLVSSRTPITLDSSIGKIDLLDLDSKQPGIQVFVEGGTLVVPIQAPIEAGEGTLSVESGIFHASTPVRFLPDLRPIIAVGMLEGSINFKKFDPKQLSGINSNDGFEEELSEISSSHNGQRSTTGRAALFLKGRVKGEYLLTLAYDSDKDKNQRLFRDIRPDEYYPVYGDSAAKGFDAQSTSKLYVRVDKGRSYAMYGDYVTRTENDEGLSLGQYNRSLTGVRGAVETDQYKVTAFAANTNTEQVVNEQRAMGISGPYGLGSVNAQDIRDNSEKVEVVTRDRNNPGLIITRTTLTRFTDYEVDSFSNSIYLKDPVPSVDADLNPVYLRITVESDQGGEEYTVGGVSGAMKITEQVKVGAAYVKSDNPLAQDQLASVNTVVKFANDKAKLIAEFARSESVNDGLDRLTQINAEPDASGKLSGNAGRIELNYAYKDLEMKLYHNQADSGFYNTAASITAGRKESGIKGRIQLNKIGLAKLEAIRTEDQLNGVNQGVSASIERAINRIVAVELGLKYYDESADPATLNTTQIAPYHGTSVRTKLTSQLPWQGSNVFAEYEQDISEADRRVFALGANYQINTKLRAYGRHELVSSINGLYDLNSSQRRNVTVFGVDSKYNNNGTAFSEYRVRDGISAREAEAAIGLRNRWEIEKGFYANTSFEQTKALSNANNLSSDSTAASLGVEYLKNPNWKAVARIEARWADQADTLLNNLGLAYKYSDDVTLLAKNVISQTDSKSQSSGDRLVDRFQLGLAYRDTERNRFDSLAKVEYRYDNNQTDLSNSYLKHVYIFSNHLNYHPTQDFTVSGQYAVKNVNITFSGLESSGMTHMLSARAMYDINERWDAGVHTGALWSNMSSGQRILLGAEVGYLVAANLWVSGGYNFSGYKDDDLAESDTTLQGAYVRFRFKFDENLFASKNTLREP</sequence>
<dbReference type="InterPro" id="IPR013783">
    <property type="entry name" value="Ig-like_fold"/>
</dbReference>
<organism evidence="7 8">
    <name type="scientific">Acinetobacter bohemicus</name>
    <dbReference type="NCBI Taxonomy" id="1435036"/>
    <lineage>
        <taxon>Bacteria</taxon>
        <taxon>Pseudomonadati</taxon>
        <taxon>Pseudomonadota</taxon>
        <taxon>Gammaproteobacteria</taxon>
        <taxon>Moraxellales</taxon>
        <taxon>Moraxellaceae</taxon>
        <taxon>Acinetobacter</taxon>
    </lineage>
</organism>
<dbReference type="SUPFAM" id="SSF117074">
    <property type="entry name" value="Hypothetical protein PA1324"/>
    <property type="match status" value="1"/>
</dbReference>
<dbReference type="Gene3D" id="2.60.40.10">
    <property type="entry name" value="Immunoglobulins"/>
    <property type="match status" value="1"/>
</dbReference>
<feature type="domain" description="DUF11" evidence="5">
    <location>
        <begin position="626"/>
        <end position="734"/>
    </location>
</feature>
<keyword evidence="3 4" id="KW-0732">Signal</keyword>
<dbReference type="InterPro" id="IPR047589">
    <property type="entry name" value="DUF11_rpt"/>
</dbReference>
<keyword evidence="2" id="KW-0964">Secreted</keyword>
<evidence type="ECO:0000256" key="3">
    <source>
        <dbReference type="ARBA" id="ARBA00022729"/>
    </source>
</evidence>
<dbReference type="Gene3D" id="2.60.40.1120">
    <property type="entry name" value="Carboxypeptidase-like, regulatory domain"/>
    <property type="match status" value="1"/>
</dbReference>
<protein>
    <submittedName>
        <fullName evidence="7">Conserved repeat domain-containing protein</fullName>
    </submittedName>
</protein>
<comment type="subcellular location">
    <subcellularLocation>
        <location evidence="1">Secreted</location>
    </subcellularLocation>
</comment>
<dbReference type="InterPro" id="IPR033764">
    <property type="entry name" value="Sdr_B"/>
</dbReference>
<dbReference type="InterPro" id="IPR008969">
    <property type="entry name" value="CarboxyPept-like_regulatory"/>
</dbReference>
<proteinExistence type="predicted"/>
<evidence type="ECO:0000256" key="1">
    <source>
        <dbReference type="ARBA" id="ARBA00004613"/>
    </source>
</evidence>
<dbReference type="Pfam" id="PF01345">
    <property type="entry name" value="DUF11"/>
    <property type="match status" value="1"/>
</dbReference>
<evidence type="ECO:0000259" key="6">
    <source>
        <dbReference type="Pfam" id="PF17210"/>
    </source>
</evidence>
<evidence type="ECO:0000259" key="5">
    <source>
        <dbReference type="Pfam" id="PF01345"/>
    </source>
</evidence>
<evidence type="ECO:0000256" key="2">
    <source>
        <dbReference type="ARBA" id="ARBA00022525"/>
    </source>
</evidence>
<evidence type="ECO:0000313" key="7">
    <source>
        <dbReference type="EMBL" id="SFT09198.1"/>
    </source>
</evidence>
<reference evidence="8" key="1">
    <citation type="submission" date="2016-10" db="EMBL/GenBank/DDBJ databases">
        <authorList>
            <person name="Varghese N."/>
            <person name="Submissions S."/>
        </authorList>
    </citation>
    <scope>NUCLEOTIDE SEQUENCE [LARGE SCALE GENOMIC DNA]</scope>
    <source>
        <strain evidence="8">ANC 5076</strain>
    </source>
</reference>
<name>A0A1I6V605_9GAMM</name>
<dbReference type="InterPro" id="IPR001434">
    <property type="entry name" value="OmcB-like_DUF11"/>
</dbReference>
<evidence type="ECO:0000256" key="4">
    <source>
        <dbReference type="SAM" id="SignalP"/>
    </source>
</evidence>
<dbReference type="SUPFAM" id="SSF49464">
    <property type="entry name" value="Carboxypeptidase regulatory domain-like"/>
    <property type="match status" value="1"/>
</dbReference>
<keyword evidence="8" id="KW-1185">Reference proteome</keyword>
<dbReference type="EMBL" id="FOZU01000021">
    <property type="protein sequence ID" value="SFT09198.1"/>
    <property type="molecule type" value="Genomic_DNA"/>
</dbReference>
<feature type="chain" id="PRO_5010325936" evidence="4">
    <location>
        <begin position="33"/>
        <end position="2034"/>
    </location>
</feature>
<feature type="domain" description="SD-repeat containing protein B" evidence="6">
    <location>
        <begin position="761"/>
        <end position="815"/>
    </location>
</feature>
<dbReference type="Pfam" id="PF17210">
    <property type="entry name" value="SdrD_B"/>
    <property type="match status" value="1"/>
</dbReference>
<dbReference type="GO" id="GO:0005576">
    <property type="term" value="C:extracellular region"/>
    <property type="evidence" value="ECO:0007669"/>
    <property type="project" value="UniProtKB-SubCell"/>
</dbReference>